<dbReference type="Pfam" id="PF23481">
    <property type="entry name" value="Ig_TMEM132_2nd"/>
    <property type="match status" value="1"/>
</dbReference>
<feature type="domain" description="Transmembrane protein family 132 fourth" evidence="10">
    <location>
        <begin position="414"/>
        <end position="511"/>
    </location>
</feature>
<evidence type="ECO:0000313" key="15">
    <source>
        <dbReference type="EMBL" id="MBN3273095.1"/>
    </source>
</evidence>
<dbReference type="Pfam" id="PF23486">
    <property type="entry name" value="Ig_TMEM132_5th"/>
    <property type="match status" value="1"/>
</dbReference>
<feature type="compositionally biased region" description="Basic and acidic residues" evidence="6">
    <location>
        <begin position="800"/>
        <end position="809"/>
    </location>
</feature>
<protein>
    <submittedName>
        <fullName evidence="15">T132C protein</fullName>
    </submittedName>
</protein>
<evidence type="ECO:0000313" key="16">
    <source>
        <dbReference type="Proteomes" id="UP001166093"/>
    </source>
</evidence>
<feature type="non-terminal residue" evidence="15">
    <location>
        <position position="1078"/>
    </location>
</feature>
<evidence type="ECO:0000256" key="1">
    <source>
        <dbReference type="ARBA" id="ARBA00004479"/>
    </source>
</evidence>
<evidence type="ECO:0000259" key="11">
    <source>
        <dbReference type="Pfam" id="PF23039"/>
    </source>
</evidence>
<dbReference type="InterPro" id="IPR031437">
    <property type="entry name" value="Ig_TMEM132_4th"/>
</dbReference>
<dbReference type="Pfam" id="PF23487">
    <property type="entry name" value="Ig_TMEM132_6th"/>
    <property type="match status" value="1"/>
</dbReference>
<dbReference type="InterPro" id="IPR055422">
    <property type="entry name" value="Ig_TMEM132_2nd"/>
</dbReference>
<feature type="domain" description="Transmembrane protein TMEM132 sixth" evidence="14">
    <location>
        <begin position="650"/>
        <end position="765"/>
    </location>
</feature>
<evidence type="ECO:0000256" key="6">
    <source>
        <dbReference type="SAM" id="MobiDB-lite"/>
    </source>
</evidence>
<feature type="domain" description="Transmembrane protein TMEM132 second Ig-like" evidence="12">
    <location>
        <begin position="112"/>
        <end position="250"/>
    </location>
</feature>
<accession>A0ABS2XFQ5</accession>
<dbReference type="InterPro" id="IPR031435">
    <property type="entry name" value="TMEM132_N"/>
</dbReference>
<comment type="similarity">
    <text evidence="2">Belongs to the TMEM132 family.</text>
</comment>
<comment type="subcellular location">
    <subcellularLocation>
        <location evidence="1">Membrane</location>
        <topology evidence="1">Single-pass type I membrane protein</topology>
    </subcellularLocation>
</comment>
<gene>
    <name evidence="15" type="primary">Tmem132c_4</name>
    <name evidence="15" type="ORF">GTO93_0000956</name>
</gene>
<feature type="transmembrane region" description="Helical" evidence="7">
    <location>
        <begin position="900"/>
        <end position="921"/>
    </location>
</feature>
<dbReference type="Pfam" id="PF15705">
    <property type="entry name" value="TMEM132_N"/>
    <property type="match status" value="1"/>
</dbReference>
<evidence type="ECO:0000259" key="13">
    <source>
        <dbReference type="Pfam" id="PF23486"/>
    </source>
</evidence>
<dbReference type="InterPro" id="IPR031436">
    <property type="entry name" value="TMEM132_C"/>
</dbReference>
<reference evidence="15" key="1">
    <citation type="journal article" date="2021" name="Cell">
        <title>Tracing the genetic footprints of vertebrate landing in non-teleost ray-finned fishes.</title>
        <authorList>
            <person name="Bi X."/>
            <person name="Wang K."/>
            <person name="Yang L."/>
            <person name="Pan H."/>
            <person name="Jiang H."/>
            <person name="Wei Q."/>
            <person name="Fang M."/>
            <person name="Yu H."/>
            <person name="Zhu C."/>
            <person name="Cai Y."/>
            <person name="He Y."/>
            <person name="Gan X."/>
            <person name="Zeng H."/>
            <person name="Yu D."/>
            <person name="Zhu Y."/>
            <person name="Jiang H."/>
            <person name="Qiu Q."/>
            <person name="Yang H."/>
            <person name="Zhang Y.E."/>
            <person name="Wang W."/>
            <person name="Zhu M."/>
            <person name="He S."/>
            <person name="Zhang G."/>
        </authorList>
    </citation>
    <scope>NUCLEOTIDE SEQUENCE</scope>
    <source>
        <strain evidence="15">Pddl_001</strain>
    </source>
</reference>
<dbReference type="InterPro" id="IPR055421">
    <property type="entry name" value="TMEM132_3rd"/>
</dbReference>
<dbReference type="EMBL" id="JAAWVQ010027512">
    <property type="protein sequence ID" value="MBN3273095.1"/>
    <property type="molecule type" value="Genomic_DNA"/>
</dbReference>
<evidence type="ECO:0000259" key="10">
    <source>
        <dbReference type="Pfam" id="PF16070"/>
    </source>
</evidence>
<feature type="domain" description="Transmembrane protein TMEM132 fifth" evidence="13">
    <location>
        <begin position="514"/>
        <end position="649"/>
    </location>
</feature>
<keyword evidence="3 7" id="KW-0812">Transmembrane</keyword>
<feature type="region of interest" description="Disordered" evidence="6">
    <location>
        <begin position="792"/>
        <end position="826"/>
    </location>
</feature>
<feature type="domain" description="Transmembrane protein TMEM132 C-terminal" evidence="9">
    <location>
        <begin position="871"/>
        <end position="953"/>
    </location>
</feature>
<evidence type="ECO:0000259" key="9">
    <source>
        <dbReference type="Pfam" id="PF15706"/>
    </source>
</evidence>
<evidence type="ECO:0000256" key="2">
    <source>
        <dbReference type="ARBA" id="ARBA00006166"/>
    </source>
</evidence>
<feature type="domain" description="Transmembrane protein TMEM132 N-terminal" evidence="8">
    <location>
        <begin position="31"/>
        <end position="94"/>
    </location>
</feature>
<evidence type="ECO:0000256" key="3">
    <source>
        <dbReference type="ARBA" id="ARBA00022692"/>
    </source>
</evidence>
<name>A0ABS2XFQ5_POLSP</name>
<feature type="domain" description="Transmembrane protein TMEM132 cohesin-like" evidence="11">
    <location>
        <begin position="267"/>
        <end position="412"/>
    </location>
</feature>
<feature type="non-terminal residue" evidence="15">
    <location>
        <position position="1"/>
    </location>
</feature>
<dbReference type="PANTHER" id="PTHR13388">
    <property type="entry name" value="DETONATOR, ISOFORM E"/>
    <property type="match status" value="1"/>
</dbReference>
<dbReference type="Pfam" id="PF23039">
    <property type="entry name" value="TMEM132_3rd"/>
    <property type="match status" value="1"/>
</dbReference>
<evidence type="ECO:0000256" key="7">
    <source>
        <dbReference type="SAM" id="Phobius"/>
    </source>
</evidence>
<dbReference type="InterPro" id="IPR026307">
    <property type="entry name" value="TMEM132"/>
</dbReference>
<evidence type="ECO:0000259" key="8">
    <source>
        <dbReference type="Pfam" id="PF15705"/>
    </source>
</evidence>
<organism evidence="15 16">
    <name type="scientific">Polyodon spathula</name>
    <name type="common">North American paddlefish</name>
    <name type="synonym">Squalus spathula</name>
    <dbReference type="NCBI Taxonomy" id="7913"/>
    <lineage>
        <taxon>Eukaryota</taxon>
        <taxon>Metazoa</taxon>
        <taxon>Chordata</taxon>
        <taxon>Craniata</taxon>
        <taxon>Vertebrata</taxon>
        <taxon>Euteleostomi</taxon>
        <taxon>Actinopterygii</taxon>
        <taxon>Chondrostei</taxon>
        <taxon>Acipenseriformes</taxon>
        <taxon>Polyodontidae</taxon>
        <taxon>Polyodon</taxon>
    </lineage>
</organism>
<evidence type="ECO:0000256" key="5">
    <source>
        <dbReference type="ARBA" id="ARBA00023136"/>
    </source>
</evidence>
<dbReference type="InterPro" id="IPR055423">
    <property type="entry name" value="Ig_TMEM132_5th"/>
</dbReference>
<evidence type="ECO:0000256" key="4">
    <source>
        <dbReference type="ARBA" id="ARBA00022989"/>
    </source>
</evidence>
<dbReference type="PANTHER" id="PTHR13388:SF23">
    <property type="entry name" value="TRANSMEMBRANE PROTEIN 132C"/>
    <property type="match status" value="1"/>
</dbReference>
<evidence type="ECO:0000259" key="12">
    <source>
        <dbReference type="Pfam" id="PF23481"/>
    </source>
</evidence>
<keyword evidence="16" id="KW-1185">Reference proteome</keyword>
<evidence type="ECO:0000259" key="14">
    <source>
        <dbReference type="Pfam" id="PF23487"/>
    </source>
</evidence>
<comment type="caution">
    <text evidence="15">The sequence shown here is derived from an EMBL/GenBank/DDBJ whole genome shotgun (WGS) entry which is preliminary data.</text>
</comment>
<proteinExistence type="inferred from homology"/>
<dbReference type="Pfam" id="PF15706">
    <property type="entry name" value="TMEM132_C"/>
    <property type="match status" value="1"/>
</dbReference>
<sequence>MNVFICITEIESRELSDSIKRPTSFPMYLPVTYKVLNANSSFFLKEANQDVMRNSSMQTHTEPFLILQASQAKAPVVNVSYGPLSVEQTVPLDMIQMADLFYTTNKFSFNWKIQSYILNRRVSSSQPKVRVLFYISGNNWDYQSPEGTMDKLPCIMVFAFWQTQEVRGSCRLQRNLALCVAELEPLSNWFSPTGETFRQEKPADPADGTSVELYYMVRSTLNGGCVNEEATKRGRTEQYEFGETPVTPMQRIGSVRLHQSPPSEGQQAELRLGDDVVIQVSSKPIQKRDVVTFYVSVSPGSTVDAFTLRVKVKKGFSFRNVRISNSLAWEINLERGKDGEYGTTAVQCKRKSSLVANRSESSLLEIMQLDFEANELSSQSDSLGITWQVEVPGTGQAAEEGETKLYVTQKEIIGIAPLAMDTEILNMALLTGKRVVVPVKVVALNRDGTMTDVSDFTDCHSTDNEVLKVSERCDYVYVNGKEMKGKVKTAVNFTYEYLSAQLEMTVWIPRLPLQIEVSDTELSQIKGWRVPVANKRPSWDSDDEDEDDRKGRGCTLQYQHAMVRVLTHFVAEQSDPREQLTYFLGPDWQLDITELVRYFLKVEDPKIARLQDGKILVGCDIGVTTIQVLSPLSDTILAEKTVTVLDDKVTITDLGVQLVTGLSLSLQRSTGSNRAIVATTTTQELLHSPKQEAVISAWIQFSDGSMTPLDIYNPSYFTLAVTSLDKEVVSVRKDPQMNTAVVVAEGEGQGDLVKVEMMISEVCQKSKRKSTLSVGNGSLKVKFAPIDNQAKVGSSSDYSNDGKEVENNKNVRQQKTGTDGRYYGSSISDRKESAMRKLTTTAKSVNHDLDEGSISSNFGRDHGNLIDYTNFPSQVDILNGGAVKENELAQSPRVLTDLEIGMYVLLGVFCFAILVFLVNCVSHMLKFRHKQASVQGQENMNHMHEWVWLGTDAELVMIMADAPTQHYKHSTTVIDNALGLENGANLVSGTLQKTEQGDILGSGSSLRCKHKSESINLPTKRRKRVKFTTFTSVSVDSGKPSTNAMLMDHEDIKWVGKELEGMNSKDQEHVEKEQLHHL</sequence>
<keyword evidence="4 7" id="KW-1133">Transmembrane helix</keyword>
<dbReference type="InterPro" id="IPR055424">
    <property type="entry name" value="Ig_TMEM132_6th"/>
</dbReference>
<keyword evidence="5 7" id="KW-0472">Membrane</keyword>
<dbReference type="Pfam" id="PF16070">
    <property type="entry name" value="Ig_TMEM132_4th"/>
    <property type="match status" value="1"/>
</dbReference>
<dbReference type="Proteomes" id="UP001166093">
    <property type="component" value="Unassembled WGS sequence"/>
</dbReference>